<evidence type="ECO:0000259" key="2">
    <source>
        <dbReference type="Pfam" id="PF24096"/>
    </source>
</evidence>
<keyword evidence="3" id="KW-0378">Hydrolase</keyword>
<dbReference type="Pfam" id="PF24096">
    <property type="entry name" value="DUF7379"/>
    <property type="match status" value="1"/>
</dbReference>
<protein>
    <submittedName>
        <fullName evidence="3">Alpha/beta hydrolase family protein</fullName>
    </submittedName>
</protein>
<organism evidence="3 4">
    <name type="scientific">Symmachiella dynata</name>
    <dbReference type="NCBI Taxonomy" id="2527995"/>
    <lineage>
        <taxon>Bacteria</taxon>
        <taxon>Pseudomonadati</taxon>
        <taxon>Planctomycetota</taxon>
        <taxon>Planctomycetia</taxon>
        <taxon>Planctomycetales</taxon>
        <taxon>Planctomycetaceae</taxon>
        <taxon>Symmachiella</taxon>
    </lineage>
</organism>
<name>A0A517ZTL8_9PLAN</name>
<evidence type="ECO:0000256" key="1">
    <source>
        <dbReference type="SAM" id="SignalP"/>
    </source>
</evidence>
<feature type="chain" id="PRO_5021724953" evidence="1">
    <location>
        <begin position="38"/>
        <end position="351"/>
    </location>
</feature>
<accession>A0A517ZTL8</accession>
<dbReference type="GO" id="GO:0016787">
    <property type="term" value="F:hydrolase activity"/>
    <property type="evidence" value="ECO:0007669"/>
    <property type="project" value="UniProtKB-KW"/>
</dbReference>
<gene>
    <name evidence="3" type="ORF">Mal52_43230</name>
</gene>
<dbReference type="InterPro" id="IPR029058">
    <property type="entry name" value="AB_hydrolase_fold"/>
</dbReference>
<dbReference type="Gene3D" id="3.40.50.1820">
    <property type="entry name" value="alpha/beta hydrolase"/>
    <property type="match status" value="1"/>
</dbReference>
<dbReference type="InterPro" id="IPR055803">
    <property type="entry name" value="DUF7379"/>
</dbReference>
<dbReference type="Proteomes" id="UP000319383">
    <property type="component" value="Chromosome"/>
</dbReference>
<keyword evidence="4" id="KW-1185">Reference proteome</keyword>
<evidence type="ECO:0000313" key="4">
    <source>
        <dbReference type="Proteomes" id="UP000319383"/>
    </source>
</evidence>
<dbReference type="PANTHER" id="PTHR37946:SF1">
    <property type="entry name" value="SLL1969 PROTEIN"/>
    <property type="match status" value="1"/>
</dbReference>
<dbReference type="PANTHER" id="PTHR37946">
    <property type="entry name" value="SLL1969 PROTEIN"/>
    <property type="match status" value="1"/>
</dbReference>
<sequence precursor="true">MFQRDIRHTIASIFSMNSCRATLLALICLASPLSSVAAEPGTNPATTEQTWRPNLKLKTMGGVQFWSDVHFFHGWHVQQHSSTGHCRLLDPEDVRHAWGTREECFAALEMIKNKQEILPKPGRTAILVHGIVRSARSMNAIRKRLEADGFRVIGFNYASTRIDISSAADYLHQVIESLDGVKEINFVVHSMGGLVVRSYLSKHRDKRINRLVMLGVPNLGAKLAKDLKHNWLYKTVWGPAGQQLAKDPDGFIAGLPTPDFEFAVIAGSRGTLDGYNPLLPGDDDGTVAVENTRLPGATDFITVHRLHSFLMYDPEVIDYTLRFLKEGRLRAEGERHPIPQKQAAADAAKSS</sequence>
<reference evidence="3 4" key="1">
    <citation type="submission" date="2019-02" db="EMBL/GenBank/DDBJ databases">
        <title>Deep-cultivation of Planctomycetes and their phenomic and genomic characterization uncovers novel biology.</title>
        <authorList>
            <person name="Wiegand S."/>
            <person name="Jogler M."/>
            <person name="Boedeker C."/>
            <person name="Pinto D."/>
            <person name="Vollmers J."/>
            <person name="Rivas-Marin E."/>
            <person name="Kohn T."/>
            <person name="Peeters S.H."/>
            <person name="Heuer A."/>
            <person name="Rast P."/>
            <person name="Oberbeckmann S."/>
            <person name="Bunk B."/>
            <person name="Jeske O."/>
            <person name="Meyerdierks A."/>
            <person name="Storesund J.E."/>
            <person name="Kallscheuer N."/>
            <person name="Luecker S."/>
            <person name="Lage O.M."/>
            <person name="Pohl T."/>
            <person name="Merkel B.J."/>
            <person name="Hornburger P."/>
            <person name="Mueller R.-W."/>
            <person name="Bruemmer F."/>
            <person name="Labrenz M."/>
            <person name="Spormann A.M."/>
            <person name="Op den Camp H."/>
            <person name="Overmann J."/>
            <person name="Amann R."/>
            <person name="Jetten M.S.M."/>
            <person name="Mascher T."/>
            <person name="Medema M.H."/>
            <person name="Devos D.P."/>
            <person name="Kaster A.-K."/>
            <person name="Ovreas L."/>
            <person name="Rohde M."/>
            <person name="Galperin M.Y."/>
            <person name="Jogler C."/>
        </authorList>
    </citation>
    <scope>NUCLEOTIDE SEQUENCE [LARGE SCALE GENOMIC DNA]</scope>
    <source>
        <strain evidence="3 4">Mal52</strain>
    </source>
</reference>
<proteinExistence type="predicted"/>
<evidence type="ECO:0000313" key="3">
    <source>
        <dbReference type="EMBL" id="QDU45827.1"/>
    </source>
</evidence>
<feature type="domain" description="DUF7379" evidence="2">
    <location>
        <begin position="136"/>
        <end position="232"/>
    </location>
</feature>
<dbReference type="AlphaFoldDB" id="A0A517ZTL8"/>
<keyword evidence="1" id="KW-0732">Signal</keyword>
<dbReference type="SUPFAM" id="SSF53474">
    <property type="entry name" value="alpha/beta-Hydrolases"/>
    <property type="match status" value="1"/>
</dbReference>
<feature type="signal peptide" evidence="1">
    <location>
        <begin position="1"/>
        <end position="37"/>
    </location>
</feature>
<dbReference type="KEGG" id="sdyn:Mal52_43230"/>
<dbReference type="EMBL" id="CP036276">
    <property type="protein sequence ID" value="QDU45827.1"/>
    <property type="molecule type" value="Genomic_DNA"/>
</dbReference>